<dbReference type="GO" id="GO:0016740">
    <property type="term" value="F:transferase activity"/>
    <property type="evidence" value="ECO:0007669"/>
    <property type="project" value="UniProtKB-KW"/>
</dbReference>
<proteinExistence type="predicted"/>
<dbReference type="RefSeq" id="WP_186744986.1">
    <property type="nucleotide sequence ID" value="NZ_CP060394.1"/>
</dbReference>
<dbReference type="Pfam" id="PF04230">
    <property type="entry name" value="PS_pyruv_trans"/>
    <property type="match status" value="1"/>
</dbReference>
<keyword evidence="3" id="KW-1185">Reference proteome</keyword>
<dbReference type="EMBL" id="CP060394">
    <property type="protein sequence ID" value="QNI33507.1"/>
    <property type="molecule type" value="Genomic_DNA"/>
</dbReference>
<reference evidence="2 3" key="1">
    <citation type="submission" date="2020-08" db="EMBL/GenBank/DDBJ databases">
        <title>Edaphobacter telluris sp. nov. and Acidobacterium dinghuensis sp. nov., two acidobacteria isolated from forest soil.</title>
        <authorList>
            <person name="Fu J."/>
            <person name="Qiu L."/>
        </authorList>
    </citation>
    <scope>NUCLEOTIDE SEQUENCE [LARGE SCALE GENOMIC DNA]</scope>
    <source>
        <strain evidence="2">4Y35</strain>
    </source>
</reference>
<organism evidence="2 3">
    <name type="scientific">Alloacidobacterium dinghuense</name>
    <dbReference type="NCBI Taxonomy" id="2763107"/>
    <lineage>
        <taxon>Bacteria</taxon>
        <taxon>Pseudomonadati</taxon>
        <taxon>Acidobacteriota</taxon>
        <taxon>Terriglobia</taxon>
        <taxon>Terriglobales</taxon>
        <taxon>Acidobacteriaceae</taxon>
        <taxon>Alloacidobacterium</taxon>
    </lineage>
</organism>
<dbReference type="PANTHER" id="PTHR36836:SF1">
    <property type="entry name" value="COLANIC ACID BIOSYNTHESIS PROTEIN WCAK"/>
    <property type="match status" value="1"/>
</dbReference>
<dbReference type="AlphaFoldDB" id="A0A7G8BLT7"/>
<evidence type="ECO:0000313" key="2">
    <source>
        <dbReference type="EMBL" id="QNI33507.1"/>
    </source>
</evidence>
<sequence length="440" mass="48699">MKDNARIAILHHTGGGNLGDDAIIDVVIGNIRRRQPGADIVVFSMNPDDTTRRHGVTAFPLRRHCWSIGYKSAKNPEIASGGPYRVGEMRNLLLRIPRSLLLELRFLAKSYRRLKTCEMLVVSGGGQLTERGGPWSFPYALFTWTLLAKIAGVRCLFLNVGAGPLNHSLSRFFAKRALLAADYVSFRDRQSQSLAVSVGFRRESHVYPDNVFSLTVEAPADEDQRPSRIVGIAPMPFPFSDLLTPPDDPQSIQAEFIEKLADFSSQVAALSYRLQLFGSDVGADPKEIEHLRTILSSRHAISLPACEPVSSVDELLSRIGAMDYVVTCRFHGVVFSLLLNKPVLAISHHPKVAELMRTLGLSRYCVDMQNFDSETLFEKFLSLVSESDNVRQRMSASLTGFRSQLATQFDDLFPPLAQAAVRRLVASAGTEAVAVGQERQ</sequence>
<accession>A0A7G8BLT7</accession>
<protein>
    <submittedName>
        <fullName evidence="2">Polysaccharide pyruvyl transferase family protein</fullName>
    </submittedName>
</protein>
<dbReference type="PANTHER" id="PTHR36836">
    <property type="entry name" value="COLANIC ACID BIOSYNTHESIS PROTEIN WCAK"/>
    <property type="match status" value="1"/>
</dbReference>
<keyword evidence="2" id="KW-0808">Transferase</keyword>
<dbReference type="InterPro" id="IPR007345">
    <property type="entry name" value="Polysacch_pyruvyl_Trfase"/>
</dbReference>
<dbReference type="KEGG" id="adin:H7849_06045"/>
<evidence type="ECO:0000259" key="1">
    <source>
        <dbReference type="Pfam" id="PF04230"/>
    </source>
</evidence>
<name>A0A7G8BLT7_9BACT</name>
<gene>
    <name evidence="2" type="ORF">H7849_06045</name>
</gene>
<feature type="domain" description="Polysaccharide pyruvyl transferase" evidence="1">
    <location>
        <begin position="17"/>
        <end position="349"/>
    </location>
</feature>
<dbReference type="Proteomes" id="UP000515312">
    <property type="component" value="Chromosome"/>
</dbReference>
<evidence type="ECO:0000313" key="3">
    <source>
        <dbReference type="Proteomes" id="UP000515312"/>
    </source>
</evidence>